<accession>K7RJ85</accession>
<dbReference type="CDD" id="cd00118">
    <property type="entry name" value="LysM"/>
    <property type="match status" value="3"/>
</dbReference>
<reference evidence="3 4" key="1">
    <citation type="journal article" date="2013" name="Genome Announc.">
        <title>Whole Genome Sequencing of Thermus oshimai JL-2 and Thermus thermophilus JL-18, Incomplete Denitrifiers from the United States Great Basin.</title>
        <authorList>
            <person name="Murugapiran S.K."/>
            <person name="Huntemann M."/>
            <person name="Wei C.L."/>
            <person name="Han J."/>
            <person name="Detter J.C."/>
            <person name="Han C.S."/>
            <person name="Erkkila T.H."/>
            <person name="Teshima H."/>
            <person name="Chen A."/>
            <person name="Kyrpides N."/>
            <person name="Mavrommatis K."/>
            <person name="Markowitz V."/>
            <person name="Szeto E."/>
            <person name="Ivanova N."/>
            <person name="Pagani I."/>
            <person name="Lam J."/>
            <person name="McDonald A.I."/>
            <person name="Dodsworth J.A."/>
            <person name="Pati A."/>
            <person name="Goodwin L."/>
            <person name="Peters L."/>
            <person name="Pitluck S."/>
            <person name="Woyke T."/>
            <person name="Hedlund B.P."/>
        </authorList>
    </citation>
    <scope>NUCLEOTIDE SEQUENCE</scope>
    <source>
        <strain evidence="3 4">JL-2</strain>
    </source>
</reference>
<gene>
    <name evidence="3" type="ORF">Theos_1463</name>
</gene>
<evidence type="ECO:0000313" key="3">
    <source>
        <dbReference type="EMBL" id="AFV76492.1"/>
    </source>
</evidence>
<dbReference type="Gene3D" id="3.10.350.10">
    <property type="entry name" value="LysM domain"/>
    <property type="match status" value="3"/>
</dbReference>
<protein>
    <submittedName>
        <fullName evidence="3">Metalloendopeptidase-like membrane protein</fullName>
    </submittedName>
</protein>
<dbReference type="eggNOG" id="COG0739">
    <property type="taxonomic scope" value="Bacteria"/>
</dbReference>
<dbReference type="SUPFAM" id="SSF51261">
    <property type="entry name" value="Duplicated hybrid motif"/>
    <property type="match status" value="1"/>
</dbReference>
<dbReference type="PATRIC" id="fig|751945.3.peg.1446"/>
<dbReference type="Pfam" id="PF01476">
    <property type="entry name" value="LysM"/>
    <property type="match status" value="3"/>
</dbReference>
<name>K7RJ85_THEOS</name>
<dbReference type="Proteomes" id="UP000000211">
    <property type="component" value="Chromosome"/>
</dbReference>
<feature type="domain" description="LysM" evidence="2">
    <location>
        <begin position="113"/>
        <end position="158"/>
    </location>
</feature>
<dbReference type="SUPFAM" id="SSF54106">
    <property type="entry name" value="LysM domain"/>
    <property type="match status" value="2"/>
</dbReference>
<dbReference type="InterPro" id="IPR011055">
    <property type="entry name" value="Dup_hybrid_motif"/>
</dbReference>
<dbReference type="Gene3D" id="2.70.70.10">
    <property type="entry name" value="Glucose Permease (Domain IIA)"/>
    <property type="match status" value="1"/>
</dbReference>
<evidence type="ECO:0000313" key="4">
    <source>
        <dbReference type="Proteomes" id="UP000000211"/>
    </source>
</evidence>
<dbReference type="PANTHER" id="PTHR21666:SF270">
    <property type="entry name" value="MUREIN HYDROLASE ACTIVATOR ENVC"/>
    <property type="match status" value="1"/>
</dbReference>
<keyword evidence="1" id="KW-0175">Coiled coil</keyword>
<dbReference type="AlphaFoldDB" id="K7RJ85"/>
<dbReference type="SMART" id="SM00257">
    <property type="entry name" value="LysM"/>
    <property type="match status" value="3"/>
</dbReference>
<organism evidence="3 4">
    <name type="scientific">Thermus oshimai JL-2</name>
    <dbReference type="NCBI Taxonomy" id="751945"/>
    <lineage>
        <taxon>Bacteria</taxon>
        <taxon>Thermotogati</taxon>
        <taxon>Deinococcota</taxon>
        <taxon>Deinococci</taxon>
        <taxon>Thermales</taxon>
        <taxon>Thermaceae</taxon>
        <taxon>Thermus</taxon>
    </lineage>
</organism>
<dbReference type="GO" id="GO:0004222">
    <property type="term" value="F:metalloendopeptidase activity"/>
    <property type="evidence" value="ECO:0007669"/>
    <property type="project" value="TreeGrafter"/>
</dbReference>
<feature type="domain" description="LysM" evidence="2">
    <location>
        <begin position="53"/>
        <end position="96"/>
    </location>
</feature>
<dbReference type="InterPro" id="IPR036779">
    <property type="entry name" value="LysM_dom_sf"/>
</dbReference>
<keyword evidence="4" id="KW-1185">Reference proteome</keyword>
<dbReference type="EMBL" id="CP003249">
    <property type="protein sequence ID" value="AFV76492.1"/>
    <property type="molecule type" value="Genomic_DNA"/>
</dbReference>
<feature type="coiled-coil region" evidence="1">
    <location>
        <begin position="218"/>
        <end position="263"/>
    </location>
</feature>
<dbReference type="Pfam" id="PF01551">
    <property type="entry name" value="Peptidase_M23"/>
    <property type="match status" value="1"/>
</dbReference>
<dbReference type="PANTHER" id="PTHR21666">
    <property type="entry name" value="PEPTIDASE-RELATED"/>
    <property type="match status" value="1"/>
</dbReference>
<dbReference type="PROSITE" id="PS51782">
    <property type="entry name" value="LYSM"/>
    <property type="match status" value="2"/>
</dbReference>
<dbReference type="CDD" id="cd12797">
    <property type="entry name" value="M23_peptidase"/>
    <property type="match status" value="1"/>
</dbReference>
<dbReference type="STRING" id="751945.Theos_1463"/>
<sequence length="405" mass="44490">MWAIKGIPLLLFALPAVALEINLSPSGLPKPVFPLPLPERAVEVASPVRKGWILYEVKPGDTLSALAARYRVDPKHILWSSGLTSDRLYPGQRLLIPLVGVEERPRRVPPGVEVYRVRPGDTLDTLSKRFGLTPLELISANPSLESLDRLVAGSVLYVPRGAKGLLLTLGEGETLVDLASRFGLSPVKVAKANGVENPAELRPGDLVLLPGIQAKTTYQNLLAKQEAERRARLEAERRRQEELRRLAEERRRQQALAQAQARRQQAQVARPQVRRVSYQEGGMRWPLSGFRITTYFGQRGAFQRYHTGIDLAAPYGTPIVAAKSGQVEVAGWSSVGYGFHVILDHGGGVETLYAHMSRIAVRPGEWVEAGEVIGYVGSTGWSTGPHLHFEVRVGGVARNPLSYLP</sequence>
<dbReference type="HOGENOM" id="CLU_694316_0_0_0"/>
<proteinExistence type="predicted"/>
<evidence type="ECO:0000256" key="1">
    <source>
        <dbReference type="SAM" id="Coils"/>
    </source>
</evidence>
<dbReference type="eggNOG" id="COG1388">
    <property type="taxonomic scope" value="Bacteria"/>
</dbReference>
<dbReference type="InterPro" id="IPR016047">
    <property type="entry name" value="M23ase_b-sheet_dom"/>
</dbReference>
<dbReference type="KEGG" id="tos:Theos_1463"/>
<dbReference type="InterPro" id="IPR050570">
    <property type="entry name" value="Cell_wall_metabolism_enzyme"/>
</dbReference>
<evidence type="ECO:0000259" key="2">
    <source>
        <dbReference type="PROSITE" id="PS51782"/>
    </source>
</evidence>
<dbReference type="InterPro" id="IPR018392">
    <property type="entry name" value="LysM"/>
</dbReference>